<dbReference type="InterPro" id="IPR036052">
    <property type="entry name" value="TrpB-like_PALP_sf"/>
</dbReference>
<gene>
    <name evidence="3" type="primary">LOC109721873</name>
</gene>
<dbReference type="PANTHER" id="PTHR10314">
    <property type="entry name" value="CYSTATHIONINE BETA-SYNTHASE"/>
    <property type="match status" value="1"/>
</dbReference>
<dbReference type="OrthoDB" id="10259545at2759"/>
<dbReference type="AlphaFoldDB" id="A0A6P5GGY9"/>
<dbReference type="GeneID" id="109721873"/>
<feature type="domain" description="Tryptophan synthase beta chain-like PALP" evidence="1">
    <location>
        <begin position="2"/>
        <end position="109"/>
    </location>
</feature>
<keyword evidence="2" id="KW-1185">Reference proteome</keyword>
<reference evidence="3" key="2">
    <citation type="submission" date="2025-08" db="UniProtKB">
        <authorList>
            <consortium name="RefSeq"/>
        </authorList>
    </citation>
    <scope>IDENTIFICATION</scope>
    <source>
        <tissue evidence="3">Leaf</tissue>
    </source>
</reference>
<protein>
    <submittedName>
        <fullName evidence="3">Bifunctional L-3-cyanoalanine synthase/cysteine synthase 2, mitochondrial-like isoform X2</fullName>
    </submittedName>
</protein>
<dbReference type="Gene3D" id="3.40.50.1100">
    <property type="match status" value="2"/>
</dbReference>
<proteinExistence type="predicted"/>
<evidence type="ECO:0000313" key="2">
    <source>
        <dbReference type="Proteomes" id="UP000515123"/>
    </source>
</evidence>
<dbReference type="Proteomes" id="UP000515123">
    <property type="component" value="Linkage group 16"/>
</dbReference>
<sequence>MVLIMPSYTSLERRVVMRVYGTNLVLTNPTKEMGGTVKKVYELMESYHDTFMLQQFENPANDKIHFETAGPGIWEDTLRQVDIFVMGIGSGGSVIGVWRHLKSVKPDVKGMEPTL</sequence>
<dbReference type="InterPro" id="IPR050214">
    <property type="entry name" value="Cys_Synth/Cystath_Beta-Synth"/>
</dbReference>
<name>A0A6P5GGY9_ANACO</name>
<dbReference type="RefSeq" id="XP_020105268.1">
    <property type="nucleotide sequence ID" value="XM_020249679.1"/>
</dbReference>
<organism evidence="2 3">
    <name type="scientific">Ananas comosus</name>
    <name type="common">Pineapple</name>
    <name type="synonym">Ananas ananas</name>
    <dbReference type="NCBI Taxonomy" id="4615"/>
    <lineage>
        <taxon>Eukaryota</taxon>
        <taxon>Viridiplantae</taxon>
        <taxon>Streptophyta</taxon>
        <taxon>Embryophyta</taxon>
        <taxon>Tracheophyta</taxon>
        <taxon>Spermatophyta</taxon>
        <taxon>Magnoliopsida</taxon>
        <taxon>Liliopsida</taxon>
        <taxon>Poales</taxon>
        <taxon>Bromeliaceae</taxon>
        <taxon>Bromelioideae</taxon>
        <taxon>Ananas</taxon>
    </lineage>
</organism>
<evidence type="ECO:0000259" key="1">
    <source>
        <dbReference type="Pfam" id="PF00291"/>
    </source>
</evidence>
<dbReference type="Pfam" id="PF00291">
    <property type="entry name" value="PALP"/>
    <property type="match status" value="1"/>
</dbReference>
<evidence type="ECO:0000313" key="3">
    <source>
        <dbReference type="RefSeq" id="XP_020105268.1"/>
    </source>
</evidence>
<dbReference type="InterPro" id="IPR001926">
    <property type="entry name" value="TrpB-like_PALP"/>
</dbReference>
<reference evidence="2" key="1">
    <citation type="journal article" date="2015" name="Nat. Genet.">
        <title>The pineapple genome and the evolution of CAM photosynthesis.</title>
        <authorList>
            <person name="Ming R."/>
            <person name="VanBuren R."/>
            <person name="Wai C.M."/>
            <person name="Tang H."/>
            <person name="Schatz M.C."/>
            <person name="Bowers J.E."/>
            <person name="Lyons E."/>
            <person name="Wang M.L."/>
            <person name="Chen J."/>
            <person name="Biggers E."/>
            <person name="Zhang J."/>
            <person name="Huang L."/>
            <person name="Zhang L."/>
            <person name="Miao W."/>
            <person name="Zhang J."/>
            <person name="Ye Z."/>
            <person name="Miao C."/>
            <person name="Lin Z."/>
            <person name="Wang H."/>
            <person name="Zhou H."/>
            <person name="Yim W.C."/>
            <person name="Priest H.D."/>
            <person name="Zheng C."/>
            <person name="Woodhouse M."/>
            <person name="Edger P.P."/>
            <person name="Guyot R."/>
            <person name="Guo H.B."/>
            <person name="Guo H."/>
            <person name="Zheng G."/>
            <person name="Singh R."/>
            <person name="Sharma A."/>
            <person name="Min X."/>
            <person name="Zheng Y."/>
            <person name="Lee H."/>
            <person name="Gurtowski J."/>
            <person name="Sedlazeck F.J."/>
            <person name="Harkess A."/>
            <person name="McKain M.R."/>
            <person name="Liao Z."/>
            <person name="Fang J."/>
            <person name="Liu J."/>
            <person name="Zhang X."/>
            <person name="Zhang Q."/>
            <person name="Hu W."/>
            <person name="Qin Y."/>
            <person name="Wang K."/>
            <person name="Chen L.Y."/>
            <person name="Shirley N."/>
            <person name="Lin Y.R."/>
            <person name="Liu L.Y."/>
            <person name="Hernandez A.G."/>
            <person name="Wright C.L."/>
            <person name="Bulone V."/>
            <person name="Tuskan G.A."/>
            <person name="Heath K."/>
            <person name="Zee F."/>
            <person name="Moore P.H."/>
            <person name="Sunkar R."/>
            <person name="Leebens-Mack J.H."/>
            <person name="Mockler T."/>
            <person name="Bennetzen J.L."/>
            <person name="Freeling M."/>
            <person name="Sankoff D."/>
            <person name="Paterson A.H."/>
            <person name="Zhu X."/>
            <person name="Yang X."/>
            <person name="Smith J.A."/>
            <person name="Cushman J.C."/>
            <person name="Paull R.E."/>
            <person name="Yu Q."/>
        </authorList>
    </citation>
    <scope>NUCLEOTIDE SEQUENCE [LARGE SCALE GENOMIC DNA]</scope>
    <source>
        <strain evidence="2">cv. F153</strain>
    </source>
</reference>
<accession>A0A6P5GGY9</accession>
<dbReference type="SUPFAM" id="SSF53686">
    <property type="entry name" value="Tryptophan synthase beta subunit-like PLP-dependent enzymes"/>
    <property type="match status" value="1"/>
</dbReference>